<dbReference type="InterPro" id="IPR050490">
    <property type="entry name" value="Bact_solute-bd_prot1"/>
</dbReference>
<reference evidence="6 7" key="1">
    <citation type="submission" date="2019-03" db="EMBL/GenBank/DDBJ databases">
        <title>Genomic Encyclopedia of Type Strains, Phase IV (KMG-IV): sequencing the most valuable type-strain genomes for metagenomic binning, comparative biology and taxonomic classification.</title>
        <authorList>
            <person name="Goeker M."/>
        </authorList>
    </citation>
    <scope>NUCLEOTIDE SEQUENCE [LARGE SCALE GENOMIC DNA]</scope>
    <source>
        <strain evidence="6 7">DSM 18401</strain>
    </source>
</reference>
<name>A0A4R2CXQ2_SHIGR</name>
<evidence type="ECO:0000256" key="2">
    <source>
        <dbReference type="ARBA" id="ARBA00008520"/>
    </source>
</evidence>
<dbReference type="CDD" id="cd14750">
    <property type="entry name" value="PBP2_TMBP"/>
    <property type="match status" value="1"/>
</dbReference>
<dbReference type="SUPFAM" id="SSF53850">
    <property type="entry name" value="Periplasmic binding protein-like II"/>
    <property type="match status" value="1"/>
</dbReference>
<keyword evidence="3" id="KW-0813">Transport</keyword>
<accession>A0A4R2CXQ2</accession>
<comment type="caution">
    <text evidence="6">The sequence shown here is derived from an EMBL/GenBank/DDBJ whole genome shotgun (WGS) entry which is preliminary data.</text>
</comment>
<dbReference type="PANTHER" id="PTHR43649">
    <property type="entry name" value="ARABINOSE-BINDING PROTEIN-RELATED"/>
    <property type="match status" value="1"/>
</dbReference>
<dbReference type="EMBL" id="SLVX01000005">
    <property type="protein sequence ID" value="TCN45993.1"/>
    <property type="molecule type" value="Genomic_DNA"/>
</dbReference>
<dbReference type="InterPro" id="IPR006059">
    <property type="entry name" value="SBP"/>
</dbReference>
<sequence length="422" mass="45301">MQLDGFLRTTALVGAVLWGGSAAAAEVSIFCSSAGAELELCQSASEAWAKETGNTVKINKMPANWGEALPLYQQLLAGKSGDIDVLTLDNIWVGALAAHLVDLKEKVPAEELSAHFEAALADSTIEGKLLAMPWFVDAGLMFYRKDLLEKYGKAEPKTWAELTETAKSIQDQERAAGNKDMWGYVWQGRAYEGLTCDALEWVASYSGGTFISPDGEITANNPKAVEALELARTWIGGISPEGVLNYDEEGSRGVFEAGNSIFHRNWGYVWGTSQAEGSSLLGKVGVMALPVGAEGEKSSGCYGAGLLGVSKYADDVDAAVSLVQYLTSASEQKRRALQGYSPTLKALYQDGEILEENPSLRFAEKAYAESASRPSQVTGASYNRVSQRIFNGVHNVLSGKESAADALAKVSGDLERLKKRGW</sequence>
<evidence type="ECO:0000313" key="7">
    <source>
        <dbReference type="Proteomes" id="UP000295351"/>
    </source>
</evidence>
<dbReference type="PANTHER" id="PTHR43649:SF34">
    <property type="entry name" value="ABC TRANSPORTER PERIPLASMIC-BINDING PROTEIN YCJN-RELATED"/>
    <property type="match status" value="1"/>
</dbReference>
<keyword evidence="5" id="KW-0574">Periplasm</keyword>
<evidence type="ECO:0000256" key="5">
    <source>
        <dbReference type="ARBA" id="ARBA00022764"/>
    </source>
</evidence>
<evidence type="ECO:0000313" key="6">
    <source>
        <dbReference type="EMBL" id="TCN45993.1"/>
    </source>
</evidence>
<keyword evidence="7" id="KW-1185">Reference proteome</keyword>
<protein>
    <submittedName>
        <fullName evidence="6">Carbohydrate ABC transporter substrate-binding protein (CUT1 family)</fullName>
    </submittedName>
</protein>
<dbReference type="GO" id="GO:0042597">
    <property type="term" value="C:periplasmic space"/>
    <property type="evidence" value="ECO:0007669"/>
    <property type="project" value="UniProtKB-SubCell"/>
</dbReference>
<gene>
    <name evidence="6" type="ORF">EV665_10580</name>
</gene>
<evidence type="ECO:0000256" key="3">
    <source>
        <dbReference type="ARBA" id="ARBA00022448"/>
    </source>
</evidence>
<dbReference type="Proteomes" id="UP000295351">
    <property type="component" value="Unassembled WGS sequence"/>
</dbReference>
<keyword evidence="4" id="KW-0732">Signal</keyword>
<dbReference type="AlphaFoldDB" id="A0A4R2CXQ2"/>
<organism evidence="6 7">
    <name type="scientific">Shinella granuli</name>
    <dbReference type="NCBI Taxonomy" id="323621"/>
    <lineage>
        <taxon>Bacteria</taxon>
        <taxon>Pseudomonadati</taxon>
        <taxon>Pseudomonadota</taxon>
        <taxon>Alphaproteobacteria</taxon>
        <taxon>Hyphomicrobiales</taxon>
        <taxon>Rhizobiaceae</taxon>
        <taxon>Shinella</taxon>
    </lineage>
</organism>
<comment type="subcellular location">
    <subcellularLocation>
        <location evidence="1">Periplasm</location>
    </subcellularLocation>
</comment>
<evidence type="ECO:0000256" key="1">
    <source>
        <dbReference type="ARBA" id="ARBA00004418"/>
    </source>
</evidence>
<dbReference type="RefSeq" id="WP_245507683.1">
    <property type="nucleotide sequence ID" value="NZ_BAABEI010000002.1"/>
</dbReference>
<proteinExistence type="inferred from homology"/>
<evidence type="ECO:0000256" key="4">
    <source>
        <dbReference type="ARBA" id="ARBA00022729"/>
    </source>
</evidence>
<dbReference type="Pfam" id="PF01547">
    <property type="entry name" value="SBP_bac_1"/>
    <property type="match status" value="1"/>
</dbReference>
<dbReference type="Gene3D" id="3.40.190.10">
    <property type="entry name" value="Periplasmic binding protein-like II"/>
    <property type="match status" value="2"/>
</dbReference>
<comment type="similarity">
    <text evidence="2">Belongs to the bacterial solute-binding protein 1 family.</text>
</comment>